<feature type="region of interest" description="Disordered" evidence="1">
    <location>
        <begin position="208"/>
        <end position="236"/>
    </location>
</feature>
<organism evidence="2 3">
    <name type="scientific">Neurospora tetraspora</name>
    <dbReference type="NCBI Taxonomy" id="94610"/>
    <lineage>
        <taxon>Eukaryota</taxon>
        <taxon>Fungi</taxon>
        <taxon>Dikarya</taxon>
        <taxon>Ascomycota</taxon>
        <taxon>Pezizomycotina</taxon>
        <taxon>Sordariomycetes</taxon>
        <taxon>Sordariomycetidae</taxon>
        <taxon>Sordariales</taxon>
        <taxon>Sordariaceae</taxon>
        <taxon>Neurospora</taxon>
    </lineage>
</organism>
<gene>
    <name evidence="2" type="ORF">B0H65DRAFT_491238</name>
</gene>
<reference evidence="2" key="1">
    <citation type="journal article" date="2023" name="Mol. Phylogenet. Evol.">
        <title>Genome-scale phylogeny and comparative genomics of the fungal order Sordariales.</title>
        <authorList>
            <person name="Hensen N."/>
            <person name="Bonometti L."/>
            <person name="Westerberg I."/>
            <person name="Brannstrom I.O."/>
            <person name="Guillou S."/>
            <person name="Cros-Aarteil S."/>
            <person name="Calhoun S."/>
            <person name="Haridas S."/>
            <person name="Kuo A."/>
            <person name="Mondo S."/>
            <person name="Pangilinan J."/>
            <person name="Riley R."/>
            <person name="LaButti K."/>
            <person name="Andreopoulos B."/>
            <person name="Lipzen A."/>
            <person name="Chen C."/>
            <person name="Yan M."/>
            <person name="Daum C."/>
            <person name="Ng V."/>
            <person name="Clum A."/>
            <person name="Steindorff A."/>
            <person name="Ohm R.A."/>
            <person name="Martin F."/>
            <person name="Silar P."/>
            <person name="Natvig D.O."/>
            <person name="Lalanne C."/>
            <person name="Gautier V."/>
            <person name="Ament-Velasquez S.L."/>
            <person name="Kruys A."/>
            <person name="Hutchinson M.I."/>
            <person name="Powell A.J."/>
            <person name="Barry K."/>
            <person name="Miller A.N."/>
            <person name="Grigoriev I.V."/>
            <person name="Debuchy R."/>
            <person name="Gladieux P."/>
            <person name="Hiltunen Thoren M."/>
            <person name="Johannesson H."/>
        </authorList>
    </citation>
    <scope>NUCLEOTIDE SEQUENCE</scope>
    <source>
        <strain evidence="2">CBS 560.94</strain>
    </source>
</reference>
<feature type="compositionally biased region" description="Basic and acidic residues" evidence="1">
    <location>
        <begin position="214"/>
        <end position="236"/>
    </location>
</feature>
<proteinExistence type="predicted"/>
<dbReference type="GeneID" id="87864897"/>
<evidence type="ECO:0000313" key="2">
    <source>
        <dbReference type="EMBL" id="KAK3347845.1"/>
    </source>
</evidence>
<dbReference type="EMBL" id="JAUEPP010000003">
    <property type="protein sequence ID" value="KAK3347845.1"/>
    <property type="molecule type" value="Genomic_DNA"/>
</dbReference>
<dbReference type="AlphaFoldDB" id="A0AAE0JIH1"/>
<keyword evidence="3" id="KW-1185">Reference proteome</keyword>
<dbReference type="Proteomes" id="UP001278500">
    <property type="component" value="Unassembled WGS sequence"/>
</dbReference>
<sequence length="236" mass="25634">MAAPIDAAEASQGPLPSISLLTDGCVNYIGINIAVTPEIKSSMAARLLRYEAPRPHSTNPLPTIPAGRSRYIIPPPSRRRSSRFLLKDTEKLSPSATTGTAADEPVVWLPVQQVWVKNRQGNVVPPSNKLLNGPQSFVSLLGRDGTYAAVFHVSQVEKVIAYIADVNSAKSERLCIATGGVDFPEDERRWMYVVSCHSYVGAAPADWEGFEGSGLEKKVEGDDRVEDKDGRFGDRA</sequence>
<comment type="caution">
    <text evidence="2">The sequence shown here is derived from an EMBL/GenBank/DDBJ whole genome shotgun (WGS) entry which is preliminary data.</text>
</comment>
<name>A0AAE0JIH1_9PEZI</name>
<evidence type="ECO:0000256" key="1">
    <source>
        <dbReference type="SAM" id="MobiDB-lite"/>
    </source>
</evidence>
<dbReference type="RefSeq" id="XP_062682927.1">
    <property type="nucleotide sequence ID" value="XM_062827743.1"/>
</dbReference>
<protein>
    <submittedName>
        <fullName evidence="2">Uncharacterized protein</fullName>
    </submittedName>
</protein>
<evidence type="ECO:0000313" key="3">
    <source>
        <dbReference type="Proteomes" id="UP001278500"/>
    </source>
</evidence>
<accession>A0AAE0JIH1</accession>
<reference evidence="2" key="2">
    <citation type="submission" date="2023-06" db="EMBL/GenBank/DDBJ databases">
        <authorList>
            <consortium name="Lawrence Berkeley National Laboratory"/>
            <person name="Haridas S."/>
            <person name="Hensen N."/>
            <person name="Bonometti L."/>
            <person name="Westerberg I."/>
            <person name="Brannstrom I.O."/>
            <person name="Guillou S."/>
            <person name="Cros-Aarteil S."/>
            <person name="Calhoun S."/>
            <person name="Kuo A."/>
            <person name="Mondo S."/>
            <person name="Pangilinan J."/>
            <person name="Riley R."/>
            <person name="Labutti K."/>
            <person name="Andreopoulos B."/>
            <person name="Lipzen A."/>
            <person name="Chen C."/>
            <person name="Yanf M."/>
            <person name="Daum C."/>
            <person name="Ng V."/>
            <person name="Clum A."/>
            <person name="Steindorff A."/>
            <person name="Ohm R."/>
            <person name="Martin F."/>
            <person name="Silar P."/>
            <person name="Natvig D."/>
            <person name="Lalanne C."/>
            <person name="Gautier V."/>
            <person name="Ament-Velasquez S.L."/>
            <person name="Kruys A."/>
            <person name="Hutchinson M.I."/>
            <person name="Powell A.J."/>
            <person name="Barry K."/>
            <person name="Miller A.N."/>
            <person name="Grigoriev I.V."/>
            <person name="Debuchy R."/>
            <person name="Gladieux P."/>
            <person name="Thoren M.H."/>
            <person name="Johannesson H."/>
        </authorList>
    </citation>
    <scope>NUCLEOTIDE SEQUENCE</scope>
    <source>
        <strain evidence="2">CBS 560.94</strain>
    </source>
</reference>